<evidence type="ECO:0000313" key="4">
    <source>
        <dbReference type="EMBL" id="VAW23323.1"/>
    </source>
</evidence>
<sequence>GGFSSLVLSYGFFSALWRTVFLLVLEREIESDVLLMDGIAVTPDQRGNGIGSKLLDAIADHARQNGYKIVRLDVIDNNPRARALYERKGFELIRVEEMGPLKHLYGFSSAATMMLKL</sequence>
<dbReference type="AlphaFoldDB" id="A0A3B0U4K8"/>
<feature type="non-terminal residue" evidence="4">
    <location>
        <position position="1"/>
    </location>
</feature>
<keyword evidence="1" id="KW-0808">Transferase</keyword>
<dbReference type="SUPFAM" id="SSF55729">
    <property type="entry name" value="Acyl-CoA N-acyltransferases (Nat)"/>
    <property type="match status" value="1"/>
</dbReference>
<keyword evidence="2" id="KW-0012">Acyltransferase</keyword>
<dbReference type="GO" id="GO:0016747">
    <property type="term" value="F:acyltransferase activity, transferring groups other than amino-acyl groups"/>
    <property type="evidence" value="ECO:0007669"/>
    <property type="project" value="InterPro"/>
</dbReference>
<dbReference type="PROSITE" id="PS51186">
    <property type="entry name" value="GNAT"/>
    <property type="match status" value="1"/>
</dbReference>
<dbReference type="EMBL" id="UOEQ01000460">
    <property type="protein sequence ID" value="VAW23323.1"/>
    <property type="molecule type" value="Genomic_DNA"/>
</dbReference>
<dbReference type="PANTHER" id="PTHR43420">
    <property type="entry name" value="ACETYLTRANSFERASE"/>
    <property type="match status" value="1"/>
</dbReference>
<dbReference type="InterPro" id="IPR000182">
    <property type="entry name" value="GNAT_dom"/>
</dbReference>
<gene>
    <name evidence="4" type="ORF">MNBD_ALPHA11-2358</name>
</gene>
<protein>
    <recommendedName>
        <fullName evidence="3">N-acetyltransferase domain-containing protein</fullName>
    </recommendedName>
</protein>
<feature type="domain" description="N-acetyltransferase" evidence="3">
    <location>
        <begin position="1"/>
        <end position="117"/>
    </location>
</feature>
<dbReference type="InterPro" id="IPR050680">
    <property type="entry name" value="YpeA/RimI_acetyltransf"/>
</dbReference>
<organism evidence="4">
    <name type="scientific">hydrothermal vent metagenome</name>
    <dbReference type="NCBI Taxonomy" id="652676"/>
    <lineage>
        <taxon>unclassified sequences</taxon>
        <taxon>metagenomes</taxon>
        <taxon>ecological metagenomes</taxon>
    </lineage>
</organism>
<dbReference type="InterPro" id="IPR016181">
    <property type="entry name" value="Acyl_CoA_acyltransferase"/>
</dbReference>
<name>A0A3B0U4K8_9ZZZZ</name>
<dbReference type="Gene3D" id="3.40.630.30">
    <property type="match status" value="1"/>
</dbReference>
<accession>A0A3B0U4K8</accession>
<dbReference type="CDD" id="cd04301">
    <property type="entry name" value="NAT_SF"/>
    <property type="match status" value="1"/>
</dbReference>
<evidence type="ECO:0000256" key="1">
    <source>
        <dbReference type="ARBA" id="ARBA00022679"/>
    </source>
</evidence>
<evidence type="ECO:0000259" key="3">
    <source>
        <dbReference type="PROSITE" id="PS51186"/>
    </source>
</evidence>
<dbReference type="PANTHER" id="PTHR43420:SF47">
    <property type="entry name" value="N-ACETYLTRANSFERASE DOMAIN-CONTAINING PROTEIN"/>
    <property type="match status" value="1"/>
</dbReference>
<evidence type="ECO:0000256" key="2">
    <source>
        <dbReference type="ARBA" id="ARBA00023315"/>
    </source>
</evidence>
<dbReference type="Pfam" id="PF00583">
    <property type="entry name" value="Acetyltransf_1"/>
    <property type="match status" value="1"/>
</dbReference>
<proteinExistence type="predicted"/>
<reference evidence="4" key="1">
    <citation type="submission" date="2018-06" db="EMBL/GenBank/DDBJ databases">
        <authorList>
            <person name="Zhirakovskaya E."/>
        </authorList>
    </citation>
    <scope>NUCLEOTIDE SEQUENCE</scope>
</reference>